<keyword evidence="6 8" id="KW-0413">Isomerase</keyword>
<accession>A0A7C3WS05</accession>
<comment type="subcellular location">
    <subcellularLocation>
        <location evidence="8">Cytoplasm</location>
    </subcellularLocation>
</comment>
<proteinExistence type="inferred from homology"/>
<keyword evidence="8" id="KW-0963">Cytoplasm</keyword>
<comment type="caution">
    <text evidence="10">The sequence shown here is derived from an EMBL/GenBank/DDBJ whole genome shotgun (WGS) entry which is preliminary data.</text>
</comment>
<dbReference type="SUPFAM" id="SSF54506">
    <property type="entry name" value="Diaminopimelate epimerase-like"/>
    <property type="match status" value="2"/>
</dbReference>
<comment type="similarity">
    <text evidence="2 8">Belongs to the diaminopimelate epimerase family.</text>
</comment>
<dbReference type="HAMAP" id="MF_00197">
    <property type="entry name" value="DAP_epimerase"/>
    <property type="match status" value="1"/>
</dbReference>
<evidence type="ECO:0000256" key="6">
    <source>
        <dbReference type="ARBA" id="ARBA00023235"/>
    </source>
</evidence>
<comment type="subunit">
    <text evidence="8">Homodimer.</text>
</comment>
<dbReference type="PANTHER" id="PTHR31689:SF0">
    <property type="entry name" value="DIAMINOPIMELATE EPIMERASE"/>
    <property type="match status" value="1"/>
</dbReference>
<protein>
    <recommendedName>
        <fullName evidence="3 8">Diaminopimelate epimerase</fullName>
        <shortName evidence="8">DAP epimerase</shortName>
        <ecNumber evidence="3 8">5.1.1.7</ecNumber>
    </recommendedName>
    <alternativeName>
        <fullName evidence="8">PLP-independent amino acid racemase</fullName>
    </alternativeName>
</protein>
<evidence type="ECO:0000256" key="3">
    <source>
        <dbReference type="ARBA" id="ARBA00013080"/>
    </source>
</evidence>
<feature type="site" description="Could be important to modulate the pK values of the two catalytic cysteine residues" evidence="8">
    <location>
        <position position="202"/>
    </location>
</feature>
<dbReference type="InterPro" id="IPR018510">
    <property type="entry name" value="DAP_epimerase_AS"/>
</dbReference>
<dbReference type="InterPro" id="IPR001653">
    <property type="entry name" value="DAP_epimerase_DapF"/>
</dbReference>
<organism evidence="10">
    <name type="scientific">Desulfobacca acetoxidans</name>
    <dbReference type="NCBI Taxonomy" id="60893"/>
    <lineage>
        <taxon>Bacteria</taxon>
        <taxon>Pseudomonadati</taxon>
        <taxon>Thermodesulfobacteriota</taxon>
        <taxon>Desulfobaccia</taxon>
        <taxon>Desulfobaccales</taxon>
        <taxon>Desulfobaccaceae</taxon>
        <taxon>Desulfobacca</taxon>
    </lineage>
</organism>
<keyword evidence="5 8" id="KW-0457">Lysine biosynthesis</keyword>
<dbReference type="AlphaFoldDB" id="A0A7C3WS05"/>
<dbReference type="GO" id="GO:0008837">
    <property type="term" value="F:diaminopimelate epimerase activity"/>
    <property type="evidence" value="ECO:0007669"/>
    <property type="project" value="UniProtKB-UniRule"/>
</dbReference>
<feature type="active site" description="Proton donor" evidence="8">
    <location>
        <position position="79"/>
    </location>
</feature>
<comment type="function">
    <text evidence="8">Catalyzes the stereoinversion of LL-2,6-diaminopimelate (L,L-DAP) to meso-diaminopimelate (meso-DAP), a precursor of L-lysine and an essential component of the bacterial peptidoglycan.</text>
</comment>
<dbReference type="PANTHER" id="PTHR31689">
    <property type="entry name" value="DIAMINOPIMELATE EPIMERASE, CHLOROPLASTIC"/>
    <property type="match status" value="1"/>
</dbReference>
<feature type="active site" description="Proton acceptor" evidence="8">
    <location>
        <position position="212"/>
    </location>
</feature>
<evidence type="ECO:0000256" key="4">
    <source>
        <dbReference type="ARBA" id="ARBA00022605"/>
    </source>
</evidence>
<comment type="caution">
    <text evidence="8">Lacks conserved residue(s) required for the propagation of feature annotation.</text>
</comment>
<feature type="binding site" evidence="8">
    <location>
        <begin position="213"/>
        <end position="214"/>
    </location>
    <ligand>
        <name>substrate</name>
    </ligand>
</feature>
<gene>
    <name evidence="8" type="primary">dapF</name>
    <name evidence="10" type="ORF">ENV62_01265</name>
</gene>
<feature type="site" description="Could be important to modulate the pK values of the two catalytic cysteine residues" evidence="8">
    <location>
        <position position="152"/>
    </location>
</feature>
<feature type="binding site" evidence="8">
    <location>
        <position position="17"/>
    </location>
    <ligand>
        <name>substrate</name>
    </ligand>
</feature>
<evidence type="ECO:0000256" key="7">
    <source>
        <dbReference type="ARBA" id="ARBA00051712"/>
    </source>
</evidence>
<dbReference type="EMBL" id="DTHB01000016">
    <property type="protein sequence ID" value="HGB13857.1"/>
    <property type="molecule type" value="Genomic_DNA"/>
</dbReference>
<dbReference type="PROSITE" id="PS01326">
    <property type="entry name" value="DAP_EPIMERASE"/>
    <property type="match status" value="1"/>
</dbReference>
<dbReference type="Gene3D" id="3.10.310.10">
    <property type="entry name" value="Diaminopimelate Epimerase, Chain A, domain 1"/>
    <property type="match status" value="2"/>
</dbReference>
<evidence type="ECO:0000313" key="10">
    <source>
        <dbReference type="EMBL" id="HGB13857.1"/>
    </source>
</evidence>
<dbReference type="GO" id="GO:0005829">
    <property type="term" value="C:cytosol"/>
    <property type="evidence" value="ECO:0007669"/>
    <property type="project" value="TreeGrafter"/>
</dbReference>
<evidence type="ECO:0000256" key="2">
    <source>
        <dbReference type="ARBA" id="ARBA00010219"/>
    </source>
</evidence>
<evidence type="ECO:0000256" key="9">
    <source>
        <dbReference type="PROSITE-ProRule" id="PRU10125"/>
    </source>
</evidence>
<keyword evidence="4 8" id="KW-0028">Amino-acid biosynthesis</keyword>
<name>A0A7C3WS05_9BACT</name>
<evidence type="ECO:0000256" key="5">
    <source>
        <dbReference type="ARBA" id="ARBA00023154"/>
    </source>
</evidence>
<evidence type="ECO:0000256" key="1">
    <source>
        <dbReference type="ARBA" id="ARBA00005196"/>
    </source>
</evidence>
<feature type="active site" evidence="9">
    <location>
        <position position="79"/>
    </location>
</feature>
<reference evidence="10" key="1">
    <citation type="journal article" date="2020" name="mSystems">
        <title>Genome- and Community-Level Interaction Insights into Carbon Utilization and Element Cycling Functions of Hydrothermarchaeota in Hydrothermal Sediment.</title>
        <authorList>
            <person name="Zhou Z."/>
            <person name="Liu Y."/>
            <person name="Xu W."/>
            <person name="Pan J."/>
            <person name="Luo Z.H."/>
            <person name="Li M."/>
        </authorList>
    </citation>
    <scope>NUCLEOTIDE SEQUENCE [LARGE SCALE GENOMIC DNA]</scope>
    <source>
        <strain evidence="10">SpSt-776</strain>
    </source>
</reference>
<dbReference type="NCBIfam" id="TIGR00652">
    <property type="entry name" value="DapF"/>
    <property type="match status" value="1"/>
</dbReference>
<evidence type="ECO:0000256" key="8">
    <source>
        <dbReference type="HAMAP-Rule" id="MF_00197"/>
    </source>
</evidence>
<sequence length="277" mass="30229">MAEKRRIPFFKMHGGGNDFVLIDHRDRFIPVSEQPRFARRLCASKTGIGADGLILIERSDKADLGWRFYNADGSEAEMCGNGARCAARFAVLTGMAKTNLTLETLAGIVHAEVQDRAVRVSMTGVGDFRLHLEIPLVDGTLHGHFVRVGVPHVVIPVEDLEKTPVTVWGRAVRFHPMFQPAGANCNFVRVLGPHTVRVRTYERGVEEETLACGTGAAAAALIAARLGQVTSPVLVHTQGGEVLTVSFQKTGEEITEVFLEGEALVVFQGELWMEELG</sequence>
<feature type="binding site" evidence="8">
    <location>
        <position position="70"/>
    </location>
    <ligand>
        <name>substrate</name>
    </ligand>
</feature>
<comment type="pathway">
    <text evidence="1 8">Amino-acid biosynthesis; L-lysine biosynthesis via DAP pathway; DL-2,6-diaminopimelate from LL-2,6-diaminopimelate: step 1/1.</text>
</comment>
<dbReference type="EC" id="5.1.1.7" evidence="3 8"/>
<feature type="binding site" evidence="8">
    <location>
        <begin position="80"/>
        <end position="81"/>
    </location>
    <ligand>
        <name>substrate</name>
    </ligand>
</feature>
<dbReference type="UniPathway" id="UPA00034">
    <property type="reaction ID" value="UER00025"/>
</dbReference>
<dbReference type="GO" id="GO:0009089">
    <property type="term" value="P:lysine biosynthetic process via diaminopimelate"/>
    <property type="evidence" value="ECO:0007669"/>
    <property type="project" value="UniProtKB-UniRule"/>
</dbReference>
<feature type="binding site" evidence="8">
    <location>
        <begin position="202"/>
        <end position="203"/>
    </location>
    <ligand>
        <name>substrate</name>
    </ligand>
</feature>
<dbReference type="Pfam" id="PF01678">
    <property type="entry name" value="DAP_epimerase"/>
    <property type="match status" value="2"/>
</dbReference>
<feature type="binding site" evidence="8">
    <location>
        <position position="184"/>
    </location>
    <ligand>
        <name>substrate</name>
    </ligand>
</feature>
<comment type="catalytic activity">
    <reaction evidence="7 8">
        <text>(2S,6S)-2,6-diaminopimelate = meso-2,6-diaminopimelate</text>
        <dbReference type="Rhea" id="RHEA:15393"/>
        <dbReference type="ChEBI" id="CHEBI:57609"/>
        <dbReference type="ChEBI" id="CHEBI:57791"/>
        <dbReference type="EC" id="5.1.1.7"/>
    </reaction>
</comment>